<dbReference type="PRINTS" id="PR00344">
    <property type="entry name" value="BCTRLSENSOR"/>
</dbReference>
<dbReference type="SUPFAM" id="SSF55874">
    <property type="entry name" value="ATPase domain of HSP90 chaperone/DNA topoisomerase II/histidine kinase"/>
    <property type="match status" value="1"/>
</dbReference>
<keyword evidence="8" id="KW-0812">Transmembrane</keyword>
<dbReference type="InterPro" id="IPR036890">
    <property type="entry name" value="HATPase_C_sf"/>
</dbReference>
<evidence type="ECO:0000256" key="4">
    <source>
        <dbReference type="ARBA" id="ARBA00022553"/>
    </source>
</evidence>
<proteinExistence type="predicted"/>
<reference evidence="10" key="1">
    <citation type="submission" date="2021-11" db="EMBL/GenBank/DDBJ databases">
        <authorList>
            <person name="Qingchun L."/>
            <person name="Dong Z."/>
            <person name="Zongwei Q."/>
            <person name="Jia Z."/>
            <person name="Duotao L."/>
        </authorList>
    </citation>
    <scope>NUCLEOTIDE SEQUENCE</scope>
    <source>
        <strain evidence="10">WLY-B-L2</strain>
    </source>
</reference>
<feature type="domain" description="Histidine kinase" evidence="9">
    <location>
        <begin position="242"/>
        <end position="458"/>
    </location>
</feature>
<evidence type="ECO:0000256" key="5">
    <source>
        <dbReference type="ARBA" id="ARBA00022679"/>
    </source>
</evidence>
<dbReference type="InterPro" id="IPR004358">
    <property type="entry name" value="Sig_transdc_His_kin-like_C"/>
</dbReference>
<organism evidence="10 11">
    <name type="scientific">Clostridium aromativorans</name>
    <dbReference type="NCBI Taxonomy" id="2836848"/>
    <lineage>
        <taxon>Bacteria</taxon>
        <taxon>Bacillati</taxon>
        <taxon>Bacillota</taxon>
        <taxon>Clostridia</taxon>
        <taxon>Eubacteriales</taxon>
        <taxon>Clostridiaceae</taxon>
        <taxon>Clostridium</taxon>
    </lineage>
</organism>
<comment type="catalytic activity">
    <reaction evidence="1">
        <text>ATP + protein L-histidine = ADP + protein N-phospho-L-histidine.</text>
        <dbReference type="EC" id="2.7.13.3"/>
    </reaction>
</comment>
<keyword evidence="6 10" id="KW-0418">Kinase</keyword>
<evidence type="ECO:0000256" key="8">
    <source>
        <dbReference type="SAM" id="Phobius"/>
    </source>
</evidence>
<keyword evidence="4" id="KW-0597">Phosphoprotein</keyword>
<name>A0ABS8N597_9CLOT</name>
<evidence type="ECO:0000256" key="1">
    <source>
        <dbReference type="ARBA" id="ARBA00000085"/>
    </source>
</evidence>
<sequence>MQSIRKRLSITIIFCSIISVILLALYVKFTVNSTFNKYMMDTQKSRNNRIVDYFQQVYKRDKKWTINSGEEIMHEAYMSNYCLTLLDSNKNTIWGMDSNDIKEKSHKMMQNVYNNKGIYTSNSFKIKYNGKIVGYVVIGQYSPILLTQQDIDFKMSINRDIIISVIAAIIIAVIISIIISKQFSSPIKSVSDTSVKLSRGMYDSTSNVKTNIKELNNLTKSINALGKILKEQELLRKRLVSDISHEIRTPLNILQNNLEAMIDGIFPVTEERLNYLNQEVIRFGKLLNNLNILKQFEDEKSDLNMMEIISLDKLVTSISSKLSIDFKKKNINFSLNIEKNKKFEILGNEDELKQVFINLFSNAIKFTPSGGSVWVDLYTNASKIIVKIRDNGIGIKKEDLPYIFERLYRADKSRRKTEGSGIGLTIVKKILTLHSAVIDVKSTFGKGTSFILYFNKNKENNNE</sequence>
<evidence type="ECO:0000313" key="10">
    <source>
        <dbReference type="EMBL" id="MCC9294983.1"/>
    </source>
</evidence>
<dbReference type="CDD" id="cd00082">
    <property type="entry name" value="HisKA"/>
    <property type="match status" value="1"/>
</dbReference>
<dbReference type="CDD" id="cd00075">
    <property type="entry name" value="HATPase"/>
    <property type="match status" value="1"/>
</dbReference>
<dbReference type="Gene3D" id="6.10.340.10">
    <property type="match status" value="1"/>
</dbReference>
<evidence type="ECO:0000256" key="7">
    <source>
        <dbReference type="ARBA" id="ARBA00023012"/>
    </source>
</evidence>
<dbReference type="Gene3D" id="1.10.287.130">
    <property type="match status" value="1"/>
</dbReference>
<dbReference type="SUPFAM" id="SSF47384">
    <property type="entry name" value="Homodimeric domain of signal transducing histidine kinase"/>
    <property type="match status" value="1"/>
</dbReference>
<dbReference type="Pfam" id="PF02518">
    <property type="entry name" value="HATPase_c"/>
    <property type="match status" value="1"/>
</dbReference>
<dbReference type="InterPro" id="IPR050351">
    <property type="entry name" value="BphY/WalK/GraS-like"/>
</dbReference>
<evidence type="ECO:0000313" key="11">
    <source>
        <dbReference type="Proteomes" id="UP001165422"/>
    </source>
</evidence>
<dbReference type="Proteomes" id="UP001165422">
    <property type="component" value="Unassembled WGS sequence"/>
</dbReference>
<dbReference type="RefSeq" id="WP_229981398.1">
    <property type="nucleotide sequence ID" value="NZ_JAJJPB010000009.1"/>
</dbReference>
<dbReference type="SMART" id="SM00387">
    <property type="entry name" value="HATPase_c"/>
    <property type="match status" value="1"/>
</dbReference>
<keyword evidence="8" id="KW-1133">Transmembrane helix</keyword>
<dbReference type="Pfam" id="PF00512">
    <property type="entry name" value="HisKA"/>
    <property type="match status" value="1"/>
</dbReference>
<gene>
    <name evidence="10" type="ORF">LN736_08960</name>
</gene>
<dbReference type="InterPro" id="IPR005467">
    <property type="entry name" value="His_kinase_dom"/>
</dbReference>
<dbReference type="Gene3D" id="3.30.565.10">
    <property type="entry name" value="Histidine kinase-like ATPase, C-terminal domain"/>
    <property type="match status" value="1"/>
</dbReference>
<comment type="caution">
    <text evidence="10">The sequence shown here is derived from an EMBL/GenBank/DDBJ whole genome shotgun (WGS) entry which is preliminary data.</text>
</comment>
<dbReference type="PANTHER" id="PTHR45453">
    <property type="entry name" value="PHOSPHATE REGULON SENSOR PROTEIN PHOR"/>
    <property type="match status" value="1"/>
</dbReference>
<protein>
    <recommendedName>
        <fullName evidence="3">histidine kinase</fullName>
        <ecNumber evidence="3">2.7.13.3</ecNumber>
    </recommendedName>
</protein>
<dbReference type="EMBL" id="JAJJPB010000009">
    <property type="protein sequence ID" value="MCC9294983.1"/>
    <property type="molecule type" value="Genomic_DNA"/>
</dbReference>
<dbReference type="EC" id="2.7.13.3" evidence="3"/>
<feature type="transmembrane region" description="Helical" evidence="8">
    <location>
        <begin position="12"/>
        <end position="31"/>
    </location>
</feature>
<evidence type="ECO:0000256" key="6">
    <source>
        <dbReference type="ARBA" id="ARBA00022777"/>
    </source>
</evidence>
<dbReference type="SMART" id="SM00388">
    <property type="entry name" value="HisKA"/>
    <property type="match status" value="1"/>
</dbReference>
<dbReference type="PANTHER" id="PTHR45453:SF1">
    <property type="entry name" value="PHOSPHATE REGULON SENSOR PROTEIN PHOR"/>
    <property type="match status" value="1"/>
</dbReference>
<feature type="transmembrane region" description="Helical" evidence="8">
    <location>
        <begin position="161"/>
        <end position="179"/>
    </location>
</feature>
<dbReference type="PROSITE" id="PS50109">
    <property type="entry name" value="HIS_KIN"/>
    <property type="match status" value="1"/>
</dbReference>
<evidence type="ECO:0000259" key="9">
    <source>
        <dbReference type="PROSITE" id="PS50109"/>
    </source>
</evidence>
<dbReference type="InterPro" id="IPR003594">
    <property type="entry name" value="HATPase_dom"/>
</dbReference>
<evidence type="ECO:0000256" key="3">
    <source>
        <dbReference type="ARBA" id="ARBA00012438"/>
    </source>
</evidence>
<dbReference type="InterPro" id="IPR036097">
    <property type="entry name" value="HisK_dim/P_sf"/>
</dbReference>
<evidence type="ECO:0000256" key="2">
    <source>
        <dbReference type="ARBA" id="ARBA00004370"/>
    </source>
</evidence>
<keyword evidence="7" id="KW-0902">Two-component regulatory system</keyword>
<dbReference type="InterPro" id="IPR003661">
    <property type="entry name" value="HisK_dim/P_dom"/>
</dbReference>
<keyword evidence="11" id="KW-1185">Reference proteome</keyword>
<keyword evidence="5" id="KW-0808">Transferase</keyword>
<dbReference type="GO" id="GO:0016301">
    <property type="term" value="F:kinase activity"/>
    <property type="evidence" value="ECO:0007669"/>
    <property type="project" value="UniProtKB-KW"/>
</dbReference>
<accession>A0ABS8N597</accession>
<comment type="subcellular location">
    <subcellularLocation>
        <location evidence="2">Membrane</location>
    </subcellularLocation>
</comment>
<keyword evidence="8" id="KW-0472">Membrane</keyword>